<dbReference type="AlphaFoldDB" id="A0A859QE68"/>
<dbReference type="GO" id="GO:0046872">
    <property type="term" value="F:metal ion binding"/>
    <property type="evidence" value="ECO:0007669"/>
    <property type="project" value="UniProtKB-KW"/>
</dbReference>
<evidence type="ECO:0000313" key="2">
    <source>
        <dbReference type="EMBL" id="QLL62942.1"/>
    </source>
</evidence>
<gene>
    <name evidence="2" type="ORF">FKV68_16565</name>
</gene>
<organism evidence="2 3">
    <name type="scientific">Sinorhizobium mexicanum</name>
    <dbReference type="NCBI Taxonomy" id="375549"/>
    <lineage>
        <taxon>Bacteria</taxon>
        <taxon>Pseudomonadati</taxon>
        <taxon>Pseudomonadota</taxon>
        <taxon>Alphaproteobacteria</taxon>
        <taxon>Hyphomicrobiales</taxon>
        <taxon>Rhizobiaceae</taxon>
        <taxon>Sinorhizobium/Ensifer group</taxon>
        <taxon>Sinorhizobium</taxon>
    </lineage>
</organism>
<protein>
    <submittedName>
        <fullName evidence="2">Cupin domain-containing protein</fullName>
    </submittedName>
</protein>
<dbReference type="PANTHER" id="PTHR35848">
    <property type="entry name" value="OXALATE-BINDING PROTEIN"/>
    <property type="match status" value="1"/>
</dbReference>
<sequence>MKDGSTGMVLRPAELQWVERGNGASTIPLVTKACGSTSMLNGITEFKPGGAIPLHSHNCEESVLVLEGECIAEIDGRQYRLGRHDTTFIPGGVPHRFLNASETDLTRIFWTYASVEATRTLITTGETHPISAEHAGNGAA</sequence>
<dbReference type="InterPro" id="IPR014710">
    <property type="entry name" value="RmlC-like_jellyroll"/>
</dbReference>
<dbReference type="InterPro" id="IPR051610">
    <property type="entry name" value="GPI/OXD"/>
</dbReference>
<dbReference type="RefSeq" id="WP_180938856.1">
    <property type="nucleotide sequence ID" value="NZ_CP041238.1"/>
</dbReference>
<dbReference type="KEGG" id="emx:FKV68_16565"/>
<dbReference type="EMBL" id="CP041238">
    <property type="protein sequence ID" value="QLL62942.1"/>
    <property type="molecule type" value="Genomic_DNA"/>
</dbReference>
<accession>A0A859QE68</accession>
<keyword evidence="3" id="KW-1185">Reference proteome</keyword>
<keyword evidence="1" id="KW-0479">Metal-binding</keyword>
<dbReference type="PANTHER" id="PTHR35848:SF6">
    <property type="entry name" value="CUPIN TYPE-2 DOMAIN-CONTAINING PROTEIN"/>
    <property type="match status" value="1"/>
</dbReference>
<dbReference type="SUPFAM" id="SSF51182">
    <property type="entry name" value="RmlC-like cupins"/>
    <property type="match status" value="1"/>
</dbReference>
<proteinExistence type="predicted"/>
<dbReference type="Pfam" id="PF07883">
    <property type="entry name" value="Cupin_2"/>
    <property type="match status" value="1"/>
</dbReference>
<evidence type="ECO:0000256" key="1">
    <source>
        <dbReference type="ARBA" id="ARBA00022723"/>
    </source>
</evidence>
<dbReference type="InterPro" id="IPR013096">
    <property type="entry name" value="Cupin_2"/>
</dbReference>
<name>A0A859QE68_9HYPH</name>
<dbReference type="Gene3D" id="2.60.120.10">
    <property type="entry name" value="Jelly Rolls"/>
    <property type="match status" value="1"/>
</dbReference>
<dbReference type="Proteomes" id="UP000510721">
    <property type="component" value="Chromosome"/>
</dbReference>
<dbReference type="InterPro" id="IPR011051">
    <property type="entry name" value="RmlC_Cupin_sf"/>
</dbReference>
<reference evidence="2 3" key="1">
    <citation type="submission" date="2019-06" db="EMBL/GenBank/DDBJ databases">
        <title>Complete genome sequence of Ensifer mexicanus ITTG R7 isolated from nodules of Acacia angustissima (Mill.) Kuntze.</title>
        <authorList>
            <person name="Rincon-Rosales R."/>
            <person name="Rogel M.A."/>
            <person name="Guerrero G."/>
            <person name="Rincon-Molina C.I."/>
            <person name="Lopez-Lopez A."/>
            <person name="Martinez-Romero E."/>
        </authorList>
    </citation>
    <scope>NUCLEOTIDE SEQUENCE [LARGE SCALE GENOMIC DNA]</scope>
    <source>
        <strain evidence="2 3">ITTG R7</strain>
    </source>
</reference>
<evidence type="ECO:0000313" key="3">
    <source>
        <dbReference type="Proteomes" id="UP000510721"/>
    </source>
</evidence>